<name>A0A375IGZ8_9BURK</name>
<reference evidence="2 3" key="1">
    <citation type="submission" date="2018-01" db="EMBL/GenBank/DDBJ databases">
        <authorList>
            <person name="Gaut B.S."/>
            <person name="Morton B.R."/>
            <person name="Clegg M.T."/>
            <person name="Duvall M.R."/>
        </authorList>
    </citation>
    <scope>NUCLEOTIDE SEQUENCE [LARGE SCALE GENOMIC DNA]</scope>
    <source>
        <strain evidence="2">Cupriavidus taiwanensis LMG 19425</strain>
    </source>
</reference>
<accession>A0A375IGZ8</accession>
<dbReference type="Proteomes" id="UP000255505">
    <property type="component" value="Chromosome I"/>
</dbReference>
<protein>
    <submittedName>
        <fullName evidence="2">Uncharacterized protein</fullName>
    </submittedName>
</protein>
<organism evidence="2 3">
    <name type="scientific">Cupriavidus taiwanensis</name>
    <dbReference type="NCBI Taxonomy" id="164546"/>
    <lineage>
        <taxon>Bacteria</taxon>
        <taxon>Pseudomonadati</taxon>
        <taxon>Pseudomonadota</taxon>
        <taxon>Betaproteobacteria</taxon>
        <taxon>Burkholderiales</taxon>
        <taxon>Burkholderiaceae</taxon>
        <taxon>Cupriavidus</taxon>
    </lineage>
</organism>
<evidence type="ECO:0000313" key="2">
    <source>
        <dbReference type="EMBL" id="SPK72662.1"/>
    </source>
</evidence>
<keyword evidence="1" id="KW-1133">Transmembrane helix</keyword>
<dbReference type="RefSeq" id="WP_115662398.1">
    <property type="nucleotide sequence ID" value="NZ_LT991976.1"/>
</dbReference>
<sequence length="109" mass="12617">MHQTAVMLIGIALILGGALWLAWYILGRIERARRRRQVAEQEASGYYNHCVHCPDGTIIRVRSPISERPAPLENEQIPEFLRVQSIADDDPPTVLDKVFGRRRKRRRDE</sequence>
<proteinExistence type="predicted"/>
<keyword evidence="1" id="KW-0472">Membrane</keyword>
<dbReference type="AlphaFoldDB" id="A0A375IGZ8"/>
<evidence type="ECO:0000256" key="1">
    <source>
        <dbReference type="SAM" id="Phobius"/>
    </source>
</evidence>
<gene>
    <name evidence="2" type="ORF">CT19425_80040</name>
</gene>
<feature type="transmembrane region" description="Helical" evidence="1">
    <location>
        <begin position="6"/>
        <end position="26"/>
    </location>
</feature>
<dbReference type="EMBL" id="LT991976">
    <property type="protein sequence ID" value="SPK72662.1"/>
    <property type="molecule type" value="Genomic_DNA"/>
</dbReference>
<keyword evidence="1" id="KW-0812">Transmembrane</keyword>
<evidence type="ECO:0000313" key="3">
    <source>
        <dbReference type="Proteomes" id="UP000255505"/>
    </source>
</evidence>